<feature type="compositionally biased region" description="Gly residues" evidence="2">
    <location>
        <begin position="532"/>
        <end position="546"/>
    </location>
</feature>
<feature type="region of interest" description="Disordered" evidence="2">
    <location>
        <begin position="309"/>
        <end position="411"/>
    </location>
</feature>
<gene>
    <name evidence="4" type="ORF">EHUX00137_LOCUS28543</name>
</gene>
<reference evidence="4" key="1">
    <citation type="submission" date="2021-01" db="EMBL/GenBank/DDBJ databases">
        <authorList>
            <person name="Corre E."/>
            <person name="Pelletier E."/>
            <person name="Niang G."/>
            <person name="Scheremetjew M."/>
            <person name="Finn R."/>
            <person name="Kale V."/>
            <person name="Holt S."/>
            <person name="Cochrane G."/>
            <person name="Meng A."/>
            <person name="Brown T."/>
            <person name="Cohen L."/>
        </authorList>
    </citation>
    <scope>NUCLEOTIDE SEQUENCE</scope>
    <source>
        <strain evidence="4">379</strain>
    </source>
</reference>
<dbReference type="PANTHER" id="PTHR12096">
    <property type="entry name" value="NUCLEAR PROTEIN SKIP-RELATED"/>
    <property type="match status" value="1"/>
</dbReference>
<dbReference type="AlphaFoldDB" id="A0A6U8RC26"/>
<proteinExistence type="inferred from homology"/>
<feature type="compositionally biased region" description="Basic and acidic residues" evidence="2">
    <location>
        <begin position="309"/>
        <end position="333"/>
    </location>
</feature>
<dbReference type="GO" id="GO:0005681">
    <property type="term" value="C:spliceosomal complex"/>
    <property type="evidence" value="ECO:0007669"/>
    <property type="project" value="InterPro"/>
</dbReference>
<dbReference type="InterPro" id="IPR004015">
    <property type="entry name" value="SKI-int_prot_SKIP_SNW-dom"/>
</dbReference>
<feature type="region of interest" description="Disordered" evidence="2">
    <location>
        <begin position="483"/>
        <end position="561"/>
    </location>
</feature>
<feature type="region of interest" description="Disordered" evidence="2">
    <location>
        <begin position="120"/>
        <end position="140"/>
    </location>
</feature>
<dbReference type="GO" id="GO:0000398">
    <property type="term" value="P:mRNA splicing, via spliceosome"/>
    <property type="evidence" value="ECO:0007669"/>
    <property type="project" value="InterPro"/>
</dbReference>
<evidence type="ECO:0000256" key="2">
    <source>
        <dbReference type="SAM" id="MobiDB-lite"/>
    </source>
</evidence>
<dbReference type="Pfam" id="PF02731">
    <property type="entry name" value="SKIP_SNW"/>
    <property type="match status" value="1"/>
</dbReference>
<feature type="compositionally biased region" description="Basic and acidic residues" evidence="2">
    <location>
        <begin position="123"/>
        <end position="140"/>
    </location>
</feature>
<dbReference type="InterPro" id="IPR017862">
    <property type="entry name" value="SKI-int_prot_SKIP"/>
</dbReference>
<feature type="compositionally biased region" description="Basic and acidic residues" evidence="2">
    <location>
        <begin position="355"/>
        <end position="395"/>
    </location>
</feature>
<feature type="domain" description="SKI-interacting protein SKIP SNW" evidence="3">
    <location>
        <begin position="173"/>
        <end position="332"/>
    </location>
</feature>
<feature type="region of interest" description="Disordered" evidence="2">
    <location>
        <begin position="1"/>
        <end position="51"/>
    </location>
</feature>
<sequence>MTTAAGMLPPMILPRATQPAEPEDEPAGPSAPQRAARAPAQGKRKGWVPRSQADFCDGGAYPEIHVAQFPLEMGRKGKAQSQVLALTTDASGRVGHAAGIASVGQRDGKVVHATRDSLAPKNLGDEELARPSEDAAAENTERTRLALEALAGAKVANAHGSLEKAMSDKKPAQYIKYTPSNSGGAQAGGATNRVIRMVEAPVDPMEPPKFKHKRVPRGPPSPPVPVMHSPPRKITAKDQADWKIPPCISNWKNIKGYTIPLDKRLAADGRNLQEVQISDNFAKLSEALYIAERSAREEVEKRADIQKRLAAKDKERKEDELRNLAMRAREERSAAPPPPPLPAGDASGDEEEGDVRERDELRQERKRERERERRLENKDGKRSKMTRDAERDVSERIALGQAVPSSTETLYDSRLFNQAGGLASGFGGDDSYNVYDRALFKSGAAAESIYRPTATKEDEWADEEQAEAAVLKAARFKGADRGFEGAREQAAGGGPSGPREFVQEDDEADPFGLDELLSEAKQGRGTLDRIGEGSGMGAAAGGGMGDSGRSRINFESGSGRS</sequence>
<feature type="compositionally biased region" description="Low complexity" evidence="2">
    <location>
        <begin position="27"/>
        <end position="41"/>
    </location>
</feature>
<accession>A0A6U8RC26</accession>
<evidence type="ECO:0000313" key="4">
    <source>
        <dbReference type="EMBL" id="CAE0567684.1"/>
    </source>
</evidence>
<protein>
    <recommendedName>
        <fullName evidence="3">SKI-interacting protein SKIP SNW domain-containing protein</fullName>
    </recommendedName>
</protein>
<evidence type="ECO:0000259" key="3">
    <source>
        <dbReference type="Pfam" id="PF02731"/>
    </source>
</evidence>
<name>A0A6U8RC26_EMIHU</name>
<feature type="region of interest" description="Disordered" evidence="2">
    <location>
        <begin position="203"/>
        <end position="236"/>
    </location>
</feature>
<comment type="similarity">
    <text evidence="1">Belongs to the SNW family.</text>
</comment>
<organism evidence="4">
    <name type="scientific">Emiliania huxleyi</name>
    <name type="common">Coccolithophore</name>
    <name type="synonym">Pontosphaera huxleyi</name>
    <dbReference type="NCBI Taxonomy" id="2903"/>
    <lineage>
        <taxon>Eukaryota</taxon>
        <taxon>Haptista</taxon>
        <taxon>Haptophyta</taxon>
        <taxon>Prymnesiophyceae</taxon>
        <taxon>Isochrysidales</taxon>
        <taxon>Noelaerhabdaceae</taxon>
        <taxon>Emiliania</taxon>
    </lineage>
</organism>
<evidence type="ECO:0000256" key="1">
    <source>
        <dbReference type="ARBA" id="ARBA00010197"/>
    </source>
</evidence>
<dbReference type="EMBL" id="HBIR01036583">
    <property type="protein sequence ID" value="CAE0567684.1"/>
    <property type="molecule type" value="Transcribed_RNA"/>
</dbReference>